<evidence type="ECO:0000256" key="10">
    <source>
        <dbReference type="PROSITE-ProRule" id="PRU00339"/>
    </source>
</evidence>
<dbReference type="GO" id="GO:0007018">
    <property type="term" value="P:microtubule-based movement"/>
    <property type="evidence" value="ECO:0007669"/>
    <property type="project" value="TreeGrafter"/>
</dbReference>
<dbReference type="InterPro" id="IPR002151">
    <property type="entry name" value="Kinesin_light"/>
</dbReference>
<dbReference type="OrthoDB" id="626167at2759"/>
<dbReference type="InterPro" id="IPR011990">
    <property type="entry name" value="TPR-like_helical_dom_sf"/>
</dbReference>
<dbReference type="PROSITE" id="PS01160">
    <property type="entry name" value="KINESIN_LIGHT"/>
    <property type="match status" value="1"/>
</dbReference>
<comment type="subunit">
    <text evidence="11">Oligomeric complex composed of two heavy chains and two light chains.</text>
</comment>
<dbReference type="PRINTS" id="PR00381">
    <property type="entry name" value="KINESINLIGHT"/>
</dbReference>
<organism evidence="13 14">
    <name type="scientific">Carassius auratus</name>
    <name type="common">Goldfish</name>
    <dbReference type="NCBI Taxonomy" id="7957"/>
    <lineage>
        <taxon>Eukaryota</taxon>
        <taxon>Metazoa</taxon>
        <taxon>Chordata</taxon>
        <taxon>Craniata</taxon>
        <taxon>Vertebrata</taxon>
        <taxon>Euteleostomi</taxon>
        <taxon>Actinopterygii</taxon>
        <taxon>Neopterygii</taxon>
        <taxon>Teleostei</taxon>
        <taxon>Ostariophysi</taxon>
        <taxon>Cypriniformes</taxon>
        <taxon>Cyprinidae</taxon>
        <taxon>Cyprininae</taxon>
        <taxon>Carassius</taxon>
    </lineage>
</organism>
<keyword evidence="7" id="KW-0175">Coiled coil</keyword>
<keyword evidence="13" id="KW-1185">Reference proteome</keyword>
<reference evidence="14" key="1">
    <citation type="submission" date="2025-08" db="UniProtKB">
        <authorList>
            <consortium name="RefSeq"/>
        </authorList>
    </citation>
    <scope>IDENTIFICATION</scope>
    <source>
        <strain evidence="14">Wakin</strain>
        <tissue evidence="14">Muscle</tissue>
    </source>
</reference>
<dbReference type="InterPro" id="IPR019734">
    <property type="entry name" value="TPR_rpt"/>
</dbReference>
<dbReference type="RefSeq" id="XP_026077493.1">
    <property type="nucleotide sequence ID" value="XM_026221708.1"/>
</dbReference>
<keyword evidence="4 11" id="KW-0493">Microtubule</keyword>
<dbReference type="PANTHER" id="PTHR45783:SF6">
    <property type="entry name" value="KINESIN LIGHT CHAIN 4"/>
    <property type="match status" value="1"/>
</dbReference>
<sequence>MLSPSEKRHLGKDHPVVEATLNNLAMLHSERGQYKEAELLYRRALEIQEKLFGKDHPDVVKHLNNLALVCQNQGKYEEVECYYRRALKIDECKLGPNDPSVAKTKNNLASCLLKQGKYKEAEILYKEILTSAHEKEFGLVDAENKPIWMHAEEREEGELSDNTLYQKQGCGYKASKVDSPIINVTLRNLAALYRRQGKIMAAEMLEECATRSHKQDGSGELNRSGSIAQLRTVLLKKSSNMLDKRLQDRKPPQMHKQLGLFKHMQQKHTK</sequence>
<dbReference type="PANTHER" id="PTHR45783">
    <property type="entry name" value="KINESIN LIGHT CHAIN"/>
    <property type="match status" value="1"/>
</dbReference>
<comment type="subcellular location">
    <subcellularLocation>
        <location evidence="1 11">Cytoplasm</location>
        <location evidence="1 11">Cytoskeleton</location>
    </subcellularLocation>
</comment>
<feature type="repeat" description="TPR" evidence="10">
    <location>
        <begin position="18"/>
        <end position="51"/>
    </location>
</feature>
<dbReference type="GO" id="GO:0005737">
    <property type="term" value="C:cytoplasm"/>
    <property type="evidence" value="ECO:0007669"/>
    <property type="project" value="TreeGrafter"/>
</dbReference>
<evidence type="ECO:0000256" key="12">
    <source>
        <dbReference type="SAM" id="MobiDB-lite"/>
    </source>
</evidence>
<dbReference type="PROSITE" id="PS50005">
    <property type="entry name" value="TPR"/>
    <property type="match status" value="1"/>
</dbReference>
<evidence type="ECO:0000313" key="13">
    <source>
        <dbReference type="Proteomes" id="UP000515129"/>
    </source>
</evidence>
<protein>
    <recommendedName>
        <fullName evidence="11">Kinesin light chain</fullName>
    </recommendedName>
</protein>
<comment type="function">
    <text evidence="11">Kinesin is a microtubule-associated force-producing protein that play a role in organelle transport.</text>
</comment>
<evidence type="ECO:0000256" key="9">
    <source>
        <dbReference type="ARBA" id="ARBA00023212"/>
    </source>
</evidence>
<dbReference type="InterPro" id="IPR015792">
    <property type="entry name" value="Kinesin_light_repeat"/>
</dbReference>
<accession>A0A6P6KZ36</accession>
<evidence type="ECO:0000256" key="6">
    <source>
        <dbReference type="ARBA" id="ARBA00022803"/>
    </source>
</evidence>
<dbReference type="GO" id="GO:0005871">
    <property type="term" value="C:kinesin complex"/>
    <property type="evidence" value="ECO:0007669"/>
    <property type="project" value="UniProtKB-UniRule"/>
</dbReference>
<evidence type="ECO:0000256" key="1">
    <source>
        <dbReference type="ARBA" id="ARBA00004245"/>
    </source>
</evidence>
<dbReference type="GO" id="GO:0005874">
    <property type="term" value="C:microtubule"/>
    <property type="evidence" value="ECO:0007669"/>
    <property type="project" value="UniProtKB-UniRule"/>
</dbReference>
<dbReference type="AlphaFoldDB" id="A0A6P6KZ36"/>
<keyword evidence="3 11" id="KW-0963">Cytoplasm</keyword>
<keyword evidence="5" id="KW-0677">Repeat</keyword>
<dbReference type="Gene3D" id="1.25.40.10">
    <property type="entry name" value="Tetratricopeptide repeat domain"/>
    <property type="match status" value="1"/>
</dbReference>
<feature type="region of interest" description="Disordered" evidence="12">
    <location>
        <begin position="244"/>
        <end position="270"/>
    </location>
</feature>
<evidence type="ECO:0000256" key="8">
    <source>
        <dbReference type="ARBA" id="ARBA00023175"/>
    </source>
</evidence>
<keyword evidence="6 10" id="KW-0802">TPR repeat</keyword>
<dbReference type="Pfam" id="PF13374">
    <property type="entry name" value="TPR_10"/>
    <property type="match status" value="1"/>
</dbReference>
<evidence type="ECO:0000256" key="11">
    <source>
        <dbReference type="RuleBase" id="RU367020"/>
    </source>
</evidence>
<evidence type="ECO:0000256" key="2">
    <source>
        <dbReference type="ARBA" id="ARBA00009622"/>
    </source>
</evidence>
<dbReference type="Proteomes" id="UP000515129">
    <property type="component" value="Chromosome 3"/>
</dbReference>
<name>A0A6P6KZ36_CARAU</name>
<keyword evidence="8 11" id="KW-0505">Motor protein</keyword>
<dbReference type="GO" id="GO:0019894">
    <property type="term" value="F:kinesin binding"/>
    <property type="evidence" value="ECO:0007669"/>
    <property type="project" value="TreeGrafter"/>
</dbReference>
<gene>
    <name evidence="14" type="primary">LOC113055406</name>
</gene>
<evidence type="ECO:0000256" key="4">
    <source>
        <dbReference type="ARBA" id="ARBA00022701"/>
    </source>
</evidence>
<evidence type="ECO:0000256" key="3">
    <source>
        <dbReference type="ARBA" id="ARBA00022490"/>
    </source>
</evidence>
<comment type="similarity">
    <text evidence="2 11">Belongs to the kinesin light chain family.</text>
</comment>
<dbReference type="GeneID" id="113055406"/>
<evidence type="ECO:0000256" key="7">
    <source>
        <dbReference type="ARBA" id="ARBA00023054"/>
    </source>
</evidence>
<keyword evidence="9 11" id="KW-0206">Cytoskeleton</keyword>
<proteinExistence type="inferred from homology"/>
<dbReference type="KEGG" id="caua:113055406"/>
<dbReference type="SUPFAM" id="SSF48452">
    <property type="entry name" value="TPR-like"/>
    <property type="match status" value="1"/>
</dbReference>
<evidence type="ECO:0000313" key="14">
    <source>
        <dbReference type="RefSeq" id="XP_026077493.1"/>
    </source>
</evidence>
<dbReference type="Pfam" id="PF13424">
    <property type="entry name" value="TPR_12"/>
    <property type="match status" value="1"/>
</dbReference>
<evidence type="ECO:0000256" key="5">
    <source>
        <dbReference type="ARBA" id="ARBA00022737"/>
    </source>
</evidence>
<dbReference type="SMART" id="SM00028">
    <property type="entry name" value="TPR"/>
    <property type="match status" value="3"/>
</dbReference>